<evidence type="ECO:0000256" key="2">
    <source>
        <dbReference type="SAM" id="SignalP"/>
    </source>
</evidence>
<name>A0A346GAW1_MIZYE</name>
<accession>A0A346GAW1</accession>
<sequence length="128" mass="14699">MSPHSILTLLTTFAIIQLAKAIFYTNKEGNDFPRIGKRRHLYQSEAWSRDSVPSDGLPGETDRQMEPMYNKDEGEIPITSRREHQNPMSSYSKAMYYRALGLNGYRAFSKNKVQASPNNGIRGTRTYY</sequence>
<protein>
    <submittedName>
        <fullName evidence="3">Pleurin</fullName>
    </submittedName>
</protein>
<feature type="compositionally biased region" description="Basic and acidic residues" evidence="1">
    <location>
        <begin position="60"/>
        <end position="70"/>
    </location>
</feature>
<evidence type="ECO:0000256" key="1">
    <source>
        <dbReference type="SAM" id="MobiDB-lite"/>
    </source>
</evidence>
<reference evidence="3" key="1">
    <citation type="submission" date="2018-03" db="EMBL/GenBank/DDBJ databases">
        <title>Identification and characterization of neuropeptides by transcriptome and proteome analyses in a bivalve mollusc Patinopecten yessoensis.</title>
        <authorList>
            <person name="Zhang M."/>
            <person name="Wang Y."/>
            <person name="Li Y."/>
            <person name="Li W."/>
            <person name="Li R."/>
            <person name="Xie X."/>
            <person name="Wang S."/>
            <person name="Hu X."/>
            <person name="Zhang L."/>
            <person name="Bao Z."/>
        </authorList>
    </citation>
    <scope>NUCLEOTIDE SEQUENCE</scope>
    <source>
        <tissue evidence="3">Ganglion</tissue>
    </source>
</reference>
<dbReference type="EMBL" id="MH045246">
    <property type="protein sequence ID" value="AXN93514.1"/>
    <property type="molecule type" value="mRNA"/>
</dbReference>
<proteinExistence type="evidence at transcript level"/>
<feature type="signal peptide" evidence="2">
    <location>
        <begin position="1"/>
        <end position="21"/>
    </location>
</feature>
<organism evidence="3">
    <name type="scientific">Mizuhopecten yessoensis</name>
    <name type="common">Japanese scallop</name>
    <name type="synonym">Patinopecten yessoensis</name>
    <dbReference type="NCBI Taxonomy" id="6573"/>
    <lineage>
        <taxon>Eukaryota</taxon>
        <taxon>Metazoa</taxon>
        <taxon>Spiralia</taxon>
        <taxon>Lophotrochozoa</taxon>
        <taxon>Mollusca</taxon>
        <taxon>Bivalvia</taxon>
        <taxon>Autobranchia</taxon>
        <taxon>Pteriomorphia</taxon>
        <taxon>Pectinida</taxon>
        <taxon>Pectinoidea</taxon>
        <taxon>Pectinidae</taxon>
        <taxon>Mizuhopecten</taxon>
    </lineage>
</organism>
<feature type="region of interest" description="Disordered" evidence="1">
    <location>
        <begin position="46"/>
        <end position="70"/>
    </location>
</feature>
<keyword evidence="2" id="KW-0732">Signal</keyword>
<dbReference type="AlphaFoldDB" id="A0A346GAW1"/>
<feature type="chain" id="PRO_5016732051" evidence="2">
    <location>
        <begin position="22"/>
        <end position="128"/>
    </location>
</feature>
<dbReference type="OrthoDB" id="6161972at2759"/>
<evidence type="ECO:0000313" key="3">
    <source>
        <dbReference type="EMBL" id="AXN93514.1"/>
    </source>
</evidence>